<dbReference type="CDD" id="cd13766">
    <property type="entry name" value="TGF_beta_GDF5_6_7"/>
    <property type="match status" value="1"/>
</dbReference>
<evidence type="ECO:0000256" key="4">
    <source>
        <dbReference type="ARBA" id="ARBA00006656"/>
    </source>
</evidence>
<feature type="domain" description="G8" evidence="23">
    <location>
        <begin position="2906"/>
        <end position="3049"/>
    </location>
</feature>
<dbReference type="InterPro" id="IPR013783">
    <property type="entry name" value="Ig-like_fold"/>
</dbReference>
<dbReference type="InterPro" id="IPR055401">
    <property type="entry name" value="CEMIP_beta-hel_dom"/>
</dbReference>
<dbReference type="FunFam" id="2.160.20.10:FF:000031">
    <property type="entry name" value="PKHD1 like 1"/>
    <property type="match status" value="1"/>
</dbReference>
<dbReference type="Pfam" id="PF10162">
    <property type="entry name" value="G8"/>
    <property type="match status" value="2"/>
</dbReference>
<dbReference type="GO" id="GO:0008083">
    <property type="term" value="F:growth factor activity"/>
    <property type="evidence" value="ECO:0007669"/>
    <property type="project" value="UniProtKB-KW"/>
</dbReference>
<comment type="subcellular location">
    <subcellularLocation>
        <location evidence="2">Cell projection</location>
        <location evidence="2">Stereocilium membrane</location>
    </subcellularLocation>
    <subcellularLocation>
        <location evidence="1">Membrane</location>
        <topology evidence="1">Single-pass membrane protein</topology>
    </subcellularLocation>
    <subcellularLocation>
        <location evidence="3">Secreted</location>
    </subcellularLocation>
</comment>
<comment type="function">
    <text evidence="16">Component of hair-cell stereocilia coat. Required for normal hearing.</text>
</comment>
<feature type="domain" description="PA14" evidence="24">
    <location>
        <begin position="269"/>
        <end position="423"/>
    </location>
</feature>
<dbReference type="SUPFAM" id="SSF51126">
    <property type="entry name" value="Pectin lyase-like"/>
    <property type="match status" value="1"/>
</dbReference>
<dbReference type="EMBL" id="CM015712">
    <property type="protein sequence ID" value="KAF3707173.1"/>
    <property type="molecule type" value="Genomic_DNA"/>
</dbReference>
<dbReference type="InterPro" id="IPR001839">
    <property type="entry name" value="TGF-b_C"/>
</dbReference>
<proteinExistence type="inferred from homology"/>
<dbReference type="Pfam" id="PF01833">
    <property type="entry name" value="TIG"/>
    <property type="match status" value="13"/>
</dbReference>
<evidence type="ECO:0000256" key="6">
    <source>
        <dbReference type="ARBA" id="ARBA00022525"/>
    </source>
</evidence>
<evidence type="ECO:0000313" key="26">
    <source>
        <dbReference type="Proteomes" id="UP000503349"/>
    </source>
</evidence>
<evidence type="ECO:0000256" key="7">
    <source>
        <dbReference type="ARBA" id="ARBA00022692"/>
    </source>
</evidence>
<feature type="chain" id="PRO_5026003617" description="Fibrocystin-L" evidence="21">
    <location>
        <begin position="21"/>
        <end position="4396"/>
    </location>
</feature>
<dbReference type="InterPro" id="IPR008972">
    <property type="entry name" value="Cupredoxin"/>
</dbReference>
<evidence type="ECO:0000256" key="11">
    <source>
        <dbReference type="ARBA" id="ARBA00023030"/>
    </source>
</evidence>
<feature type="domain" description="G8" evidence="23">
    <location>
        <begin position="2041"/>
        <end position="2161"/>
    </location>
</feature>
<dbReference type="SUPFAM" id="SSF57501">
    <property type="entry name" value="Cystine-knot cytokines"/>
    <property type="match status" value="1"/>
</dbReference>
<keyword evidence="11 19" id="KW-0339">Growth factor</keyword>
<dbReference type="Gene3D" id="2.60.40.420">
    <property type="entry name" value="Cupredoxins - blue copper proteins"/>
    <property type="match status" value="1"/>
</dbReference>
<dbReference type="FunFam" id="2.60.40.10:FF:001292">
    <property type="entry name" value="PKHD1 like 1"/>
    <property type="match status" value="1"/>
</dbReference>
<evidence type="ECO:0000256" key="16">
    <source>
        <dbReference type="ARBA" id="ARBA00057100"/>
    </source>
</evidence>
<evidence type="ECO:0000256" key="14">
    <source>
        <dbReference type="ARBA" id="ARBA00023180"/>
    </source>
</evidence>
<sequence>MESALKLFAILFPLWCCCSAQLVTEISPHMGSTNGATQLTISGSGFSQQFQLNPTDDTFGNHVTLVSDTLSVPCDVDRSATQSNQILCYTRPMPSDVYAVHVTVDGVPIPDSNICYGAYRSYSCIFYTVWYRTPTIYSLSPVSAPPGTLVTMHGQIFTDVYGSSTAFSSNGRNVRFLRSLPDKQLYRVSALGKLSMFQSYAEVTGVFPSRGSIMGGTLLTIQGRFFDQTDSPARVLVGGQPCEILSVSDNRIICRTPEHQMNNINGVYYGGRGLTVEVWNNTMPNYLTDIWRYNENTTGYWSQWVDSMPHMFPNEINWFTSRYRGFFIPPASGNYKLYLWCDDRCELYLSNSSRPEHKVKVAYQSYSISGYKQLDSQMSAVVVLEKDKPYYIEILMQEYTSESGVNIGLFNAESSFTKGQTDDAVNEVQMITAQSDVFNEEQVITFSQWPTNVTAVKEVQNVIINSSCDVQFCDSTYFTLGYEAAKTGPLPLSASAEMVEAALNNLWTIKPDTVKVTKQDENPGSYYTVTFNSDRGDFKPLLAEVFDFDTNITVAEVTKGRSTLNTFTLIWGGIPTRPIAFNAPAAEVQSALQDMLKAECPAEILSSEGTNVKYFKDFEGDNSQLCFAYKGLLKDQVGMKFTYIDSQGQNQTLIAEFSTMFNKDQGWSYKCMDLLSSLQTQYFGRKFTLLEFYLYQDESAADFYVDAIYIGRRPTTNDENAVPLKRKPPLFEGSVLSFSVIAVSKDTSSVSQISYNIQPTPPECSFGFPLIEVGFLQMSNWNEDMAVYSEGAATINVTRPHRVTPPLNGTFDLKIYGGQAQGLSVNISPLDLKYALEGIAGMGQVQVTGIRNCRRPVWRIEWLTNPGDQPLIQVNYSSVIGTNAVVFATEVEKGGLSIRSLTGDFFRVWETKPQVEVYINGIPSKCSGDCGYEWSEDKTPLVTGISPSQGSDGLGTLLTITGTGFISENAFIKVGGATCNVEHANATTQVCRLGSASAGTYPVSVTFPSVGKSRYASGSVLLFTYQLIVSSLSPLTGSVAGGTLLTVTGYGFSHNTIVTVGSQECALVHASVVELTCRTPAGTSGPQNVMVIVGNMNQTADSSFIYDNNLTPQIISTSPQTTTVMGHDILTIQGLNLGGHDNDSVVFVGMEECAILQWTQTNITCLLPVLPPGLYNVNVQVGNSGYPQTSDGVNATIQYILEIYSISPQVGSLMGGTRLTVSGFGFSNNMSDIKVSAGSADCEVEAASENELQCVLHSEEKTYTVTNQGFDYTFGEGYAWSPASLTVLVGDTVMWQWEAPPYQRVRYKVFSVSSPSGTTYEGGPFTSGETKTSRGFFRYRFTVPGVYYYSSGYVDDAQFRLLQGVVKVEPREDKNIKVSVRVGGMEAMYVAGGSRHIAGAATQCVASPQCQFTETVDSIFFTACSTPTVSSVSPNQGSYHQVILIQGEKLSNITCANEVTVGGQPCQVINSTDSEIYCQLNPNSQLSMAVALPVAVRVNNLGNANIAVLKELDRRFVVLPVVDSVSPPVGSPTGYTRLVIQGSGFCEGQVFVGGSPCTIVSINYTTIICDTSPSLPQIGNVVFQRGTVQSSCSSVCSFVYSSSVTPTVTSISPNSINDVTTVTISGSGFGSRVDDVAVFSSSFEQEVIAVTDGNISVRVGALPAGDHRVQVIVRSKGRASGELTLNSLAEAVLNPTVGSLAGGTLLVFTGNGFAPGNTSVMVGGHLCKIQDVTSRLLRCLTPPYSEGLVTVNIQVFSVQYPPLNFTYSVVHTPIISFISPTTGPSGSVITLTGSGFGNDSQFVSVTINDVPCNVSTVSDTQIQCTAGDSPGGAYPVVVHHHVKGDTQSSAMFTYELTLSGVQPSEGSFGGGALLSVQGSGFDPQNSTVVICGKECVVSRDVSTSTFLYCKSPLNNGSQAEVSCVVAVVNQLDAVNISNGFTYKSQLTPVITDISPQRGGTAGGTRLTITGSGFSTNVNEVNVTIAGSVCDVQWANNTQIICVTNAQEQSQQTKVMVSIGNQGIAKMDNADFFYVDVWSSRFTWGGLSPPETGMFVIITKGQSILLDTSTPVLKMLLIQGGTLVFDEADIELQAENILITDGGRLQIGQEGAPFQHKAIITLHGHLRSPELPIYGSKTLAVREGVLDLHGIPVPVTWTHLAQTATSGSITLTLMKAVTWKVGDEIVIASTGHRHSQAENEVRIIAGVSDNGKTLNLTQPLNYTHLGVAVTLPDGTVFEGRAEVGLLTRNIVVRGSENVEWSEQIQACPDGFNTGEFATQTCFQGRFGEEVGSDQFGGCIMFHAPVQNQNLAVGRLEYVEVFHAGQAFRLGRYPIHWHLMGDINYKSYVRGCAIHQTYNRAITIHNTHRLLVEHNVIYDIMGAAFFIEDGIETKNILQYNLAVFVKQSTSLLNDDVTPAAYWISNPDNIVRHNAAAGGTHFGFWYHMQDFPDGLSYIQNICPKRIPLGEFYNNTVHSLGRFGLWIFQEFYPMRDGSCYYQIPQPAVFRSLTTWNCEKGAEWVNVGAVQFNNFVMVNNEKAGIEAKRIMQWAVTDFGEKGGAAVSNSTIVGHVDELGLGGNFCTYRGVILPFDDGMSVLNTKFLNFDRRSCAAIGVTSINGVCVDRCGGWSARFGGIRFFNSPNKAGFRWEHEVQLVDNDGSLTGNIDHKVVPVSPLLDPARCSQSAEWSVGFPGAVCNHNVTFHRLAFNNPSPYTLHGKDVMLTNSFGTSVVPYLARRLTHPFGWMALLPSQQIYNWYFDKADHVTDISYSAKFYGFKSNQYVIVNHNFTQSLDRVHVIDYRDGSSTPLNFTSNNGDWYFNNSSNNLYYIVSGNMNQRRRRDTIDRSMIDIGIYLWAYKCWYPICIQPTPATTSLPASTLLPGLPGLPGTGPPSITSMYKIVFWSNTTFWEHSAENNFRVPTQGSDVVIPSGTWVILDVDTPPLNKLSIFGVLDIPDTMNNSFTRQVGPQYRTVVVDAVYISIQLGRLIAGSIDQPFRGQLNIRLRGNHLTPEWPLSNGPNQGSKVLGETYSVSNTSLFYTLAADVGLLSRNIKIMGQDYPDLMKESFGPRLLVGSYYWNGINYKGKAQIRNVEFIQSGQEGWTDYTDPRYSVAFLDLGDVLNDSYIQGCAFHDGFSPAIGVFGTDGLKIDDNIVHHTVGEGIKILGNNIKMMRNLVMMTLWPGSYQGRKEPNNLDWNAAIEVNKGTNVVLQNNIVAGYERVGYHIDGEPCPGYWSDSENWINNEAHGGLFGVYLNNDGLPGCSLIQDFFVWKSFDYGIYFQAAMNVIVSNVTLVDNGMGIMPLIFAPPSVFHAYADKTAQIQNALIVGSSPNFNCSDTLSTSDYNIAITAGHRAPRPLKGGRSGICWPTFQSGHNQAPLTAHHLNNNYNSIKGLINVTDTKFVGFRNVCSSETNIMFLTNPENEDLQHPVHVSGIQLIDSTENAKVFVHRSNLGKVNPSDCVDMDCDAKKKTLLKDSDGSFLGAVGAVVPHSEFEWGGDPRRGLGDYRIPKVMLTSLNGSRVPVNQIAPYKGVIRKDCVYMSSWQSYKCFGLNYRMLVIESLDADTETRRLSPVAVLGDGFVDLINGPQDHGWCSGYTCHRRVSLFHSIVATGHAFDVYFSSVSPQKLRLMMINADSSESVIVSVFYSKPQRLDVYIDNQLVAPANAQWNANKNDYILKKPIYTGEYIPQLNGTAGTNYFDQDYKMLKVLLRGSTPVEIRTAPVLIIAFGLPSMTEEQFFGDNLIMNLAAFLKVSPSMMRISKIIRENDEQDFTLLKNIADDLGQAALTGNLSQSLGFNVSSLGIIPPPPSSSDPSWNQVKLMPEHLLSKYYIKTLIPRLLESIITGSFVLQISGGHNRSVEGSTYGELRGQRGQAAADEGADIRGVCGSTVPAAQSDGCGRAGDNLKMGFTLKQWGTESRSFNIKNTATTLTSNTSTSSSASSSATADPGTVTVPTSTAPQTTTLVRTLRSSHLLLRSGCRVQLRLCPWSLGQRSGTGSDSGRDQRMDFYSFSVLCGAVVIVWQTPCFQALAFLPAAAPKSSKLAKVLDGKDASKHVHAPPSIDRYNKATSKDLVEPHDYMLSIYKTFSTAEKLGLNANDLPLSPLKRQQYLFDVSTLSEKAEVLGAELRIYTKVSGNFRISETEPVDVQLLSCHDQQLLDSKTLDLQDSHRPKWEVLDVWDIFKERLHLSQGKHFCLELRAMLDNPDRELDLNLLGLHRHGRPQQKKAILVVFTRSKKRQTLFSERREGRALVGLEKKAKDRGPGTIASRRRRRTAASKTRHGKRHGKKAKSRCSKKPLHVNFRDLGWDDWIIAPLDYEAYHCEGVCDFPLRSHLEPTNHAIIQTLMNSMNPSNMPPSCCAPSKLTPISILYIDSGNNVVYKQYEDMVVESCGCR</sequence>
<dbReference type="PROSITE" id="PS00250">
    <property type="entry name" value="TGF_BETA_1"/>
    <property type="match status" value="1"/>
</dbReference>
<keyword evidence="13" id="KW-1015">Disulfide bond</keyword>
<dbReference type="FunFam" id="2.60.40.10:FF:001316">
    <property type="entry name" value="PKHD1 like 1"/>
    <property type="match status" value="1"/>
</dbReference>
<evidence type="ECO:0000256" key="12">
    <source>
        <dbReference type="ARBA" id="ARBA00023136"/>
    </source>
</evidence>
<dbReference type="InterPro" id="IPR014756">
    <property type="entry name" value="Ig_E-set"/>
</dbReference>
<evidence type="ECO:0000256" key="5">
    <source>
        <dbReference type="ARBA" id="ARBA00022475"/>
    </source>
</evidence>
<feature type="region of interest" description="Disordered" evidence="20">
    <location>
        <begin position="4259"/>
        <end position="4295"/>
    </location>
</feature>
<dbReference type="PANTHER" id="PTHR46769">
    <property type="entry name" value="POLYCYSTIC KIDNEY AND HEPATIC DISEASE 1 (AUTOSOMAL RECESSIVE)-LIKE 1"/>
    <property type="match status" value="1"/>
</dbReference>
<evidence type="ECO:0000259" key="24">
    <source>
        <dbReference type="PROSITE" id="PS51820"/>
    </source>
</evidence>
<dbReference type="PROSITE" id="PS51484">
    <property type="entry name" value="G8"/>
    <property type="match status" value="2"/>
</dbReference>
<dbReference type="GO" id="GO:0060171">
    <property type="term" value="C:stereocilium membrane"/>
    <property type="evidence" value="ECO:0007669"/>
    <property type="project" value="UniProtKB-SubCell"/>
</dbReference>
<dbReference type="FunFam" id="2.60.40.10:FF:001165">
    <property type="entry name" value="PKHD1 like 1"/>
    <property type="match status" value="1"/>
</dbReference>
<dbReference type="SMART" id="SM00429">
    <property type="entry name" value="IPT"/>
    <property type="match status" value="12"/>
</dbReference>
<dbReference type="FunFam" id="2.60.120.1560:FF:000004">
    <property type="entry name" value="PKHD1-like 1"/>
    <property type="match status" value="1"/>
</dbReference>
<keyword evidence="12" id="KW-0472">Membrane</keyword>
<keyword evidence="7" id="KW-0812">Transmembrane</keyword>
<feature type="signal peptide" evidence="21">
    <location>
        <begin position="1"/>
        <end position="20"/>
    </location>
</feature>
<dbReference type="InterPro" id="IPR011050">
    <property type="entry name" value="Pectin_lyase_fold/virulence"/>
</dbReference>
<gene>
    <name evidence="25" type="ORF">EXN66_Car000346</name>
</gene>
<dbReference type="Gene3D" id="2.60.120.1560">
    <property type="match status" value="1"/>
</dbReference>
<dbReference type="Pfam" id="PF00688">
    <property type="entry name" value="TGFb_propeptide"/>
    <property type="match status" value="1"/>
</dbReference>
<dbReference type="FunFam" id="2.60.40.10:FF:000616">
    <property type="entry name" value="PKHD1 like 1"/>
    <property type="match status" value="2"/>
</dbReference>
<dbReference type="FunFam" id="2.60.40.10:FF:001057">
    <property type="entry name" value="PKHD1 like 1"/>
    <property type="match status" value="1"/>
</dbReference>
<comment type="similarity">
    <text evidence="4 19">Belongs to the TGF-beta family.</text>
</comment>
<name>A0A6G1QXY8_CHAAH</name>
<evidence type="ECO:0000256" key="20">
    <source>
        <dbReference type="SAM" id="MobiDB-lite"/>
    </source>
</evidence>
<dbReference type="CDD" id="cd00603">
    <property type="entry name" value="IPT_PCSR"/>
    <property type="match status" value="10"/>
</dbReference>
<dbReference type="Proteomes" id="UP000503349">
    <property type="component" value="Chromosome 1"/>
</dbReference>
<dbReference type="GO" id="GO:0005576">
    <property type="term" value="C:extracellular region"/>
    <property type="evidence" value="ECO:0007669"/>
    <property type="project" value="UniProtKB-SubCell"/>
</dbReference>
<dbReference type="GO" id="GO:0007399">
    <property type="term" value="P:nervous system development"/>
    <property type="evidence" value="ECO:0007669"/>
    <property type="project" value="UniProtKB-ARBA"/>
</dbReference>
<evidence type="ECO:0000256" key="17">
    <source>
        <dbReference type="ARBA" id="ARBA00073942"/>
    </source>
</evidence>
<dbReference type="Gene3D" id="2.10.90.10">
    <property type="entry name" value="Cystine-knot cytokines"/>
    <property type="match status" value="1"/>
</dbReference>
<keyword evidence="6" id="KW-0964">Secreted</keyword>
<dbReference type="GO" id="GO:0035239">
    <property type="term" value="P:tube morphogenesis"/>
    <property type="evidence" value="ECO:0007669"/>
    <property type="project" value="UniProtKB-ARBA"/>
</dbReference>
<dbReference type="SUPFAM" id="SSF56988">
    <property type="entry name" value="Anthrax protective antigen"/>
    <property type="match status" value="1"/>
</dbReference>
<keyword evidence="9" id="KW-0677">Repeat</keyword>
<dbReference type="PANTHER" id="PTHR46769:SF2">
    <property type="entry name" value="FIBROCYSTIN-L ISOFORM 2 PRECURSOR-RELATED"/>
    <property type="match status" value="1"/>
</dbReference>
<reference evidence="25 26" key="1">
    <citation type="submission" date="2019-02" db="EMBL/GenBank/DDBJ databases">
        <title>Opniocepnalus argus genome.</title>
        <authorList>
            <person name="Zhou C."/>
            <person name="Xiao S."/>
        </authorList>
    </citation>
    <scope>NUCLEOTIDE SEQUENCE [LARGE SCALE GENOMIC DNA]</scope>
    <source>
        <strain evidence="25">OARG1902GOOAL</strain>
        <tissue evidence="25">Muscle</tissue>
    </source>
</reference>
<keyword evidence="15" id="KW-0966">Cell projection</keyword>
<evidence type="ECO:0000256" key="3">
    <source>
        <dbReference type="ARBA" id="ARBA00004613"/>
    </source>
</evidence>
<keyword evidence="14" id="KW-0325">Glycoprotein</keyword>
<evidence type="ECO:0000256" key="19">
    <source>
        <dbReference type="RuleBase" id="RU000354"/>
    </source>
</evidence>
<dbReference type="PROSITE" id="PS51820">
    <property type="entry name" value="PA14"/>
    <property type="match status" value="1"/>
</dbReference>
<accession>A0A6G1QXY8</accession>
<dbReference type="FunFam" id="2.10.90.10:FF:000001">
    <property type="entry name" value="Bone morphogenetic protein 4"/>
    <property type="match status" value="1"/>
</dbReference>
<evidence type="ECO:0000313" key="25">
    <source>
        <dbReference type="EMBL" id="KAF3707173.1"/>
    </source>
</evidence>
<dbReference type="InterPro" id="IPR037524">
    <property type="entry name" value="PA14/GLEYA"/>
</dbReference>
<dbReference type="SUPFAM" id="SSF49503">
    <property type="entry name" value="Cupredoxins"/>
    <property type="match status" value="1"/>
</dbReference>
<evidence type="ECO:0000256" key="10">
    <source>
        <dbReference type="ARBA" id="ARBA00022989"/>
    </source>
</evidence>
<evidence type="ECO:0000256" key="13">
    <source>
        <dbReference type="ARBA" id="ARBA00023157"/>
    </source>
</evidence>
<keyword evidence="5" id="KW-1003">Cell membrane</keyword>
<dbReference type="InterPro" id="IPR052387">
    <property type="entry name" value="Fibrocystin"/>
</dbReference>
<evidence type="ECO:0000256" key="18">
    <source>
        <dbReference type="ARBA" id="ARBA00078528"/>
    </source>
</evidence>
<dbReference type="CDD" id="cd00102">
    <property type="entry name" value="IPT"/>
    <property type="match status" value="1"/>
</dbReference>
<dbReference type="Pfam" id="PF24606">
    <property type="entry name" value="CEMIP_beta-hel"/>
    <property type="match status" value="2"/>
</dbReference>
<evidence type="ECO:0000256" key="21">
    <source>
        <dbReference type="SAM" id="SignalP"/>
    </source>
</evidence>
<feature type="region of interest" description="Disordered" evidence="20">
    <location>
        <begin position="3931"/>
        <end position="3958"/>
    </location>
</feature>
<keyword evidence="10" id="KW-1133">Transmembrane helix</keyword>
<dbReference type="InterPro" id="IPR019316">
    <property type="entry name" value="G8_domain"/>
</dbReference>
<dbReference type="Gene3D" id="2.160.20.10">
    <property type="entry name" value="Single-stranded right-handed beta-helix, Pectin lyase-like"/>
    <property type="match status" value="1"/>
</dbReference>
<organism evidence="25 26">
    <name type="scientific">Channa argus</name>
    <name type="common">Northern snakehead</name>
    <name type="synonym">Ophicephalus argus</name>
    <dbReference type="NCBI Taxonomy" id="215402"/>
    <lineage>
        <taxon>Eukaryota</taxon>
        <taxon>Metazoa</taxon>
        <taxon>Chordata</taxon>
        <taxon>Craniata</taxon>
        <taxon>Vertebrata</taxon>
        <taxon>Euteleostomi</taxon>
        <taxon>Actinopterygii</taxon>
        <taxon>Neopterygii</taxon>
        <taxon>Teleostei</taxon>
        <taxon>Neoteleostei</taxon>
        <taxon>Acanthomorphata</taxon>
        <taxon>Anabantaria</taxon>
        <taxon>Anabantiformes</taxon>
        <taxon>Channoidei</taxon>
        <taxon>Channidae</taxon>
        <taxon>Channa</taxon>
    </lineage>
</organism>
<evidence type="ECO:0000256" key="1">
    <source>
        <dbReference type="ARBA" id="ARBA00004167"/>
    </source>
</evidence>
<feature type="compositionally biased region" description="Basic residues" evidence="20">
    <location>
        <begin position="4270"/>
        <end position="4295"/>
    </location>
</feature>
<feature type="domain" description="TGF-beta family profile" evidence="22">
    <location>
        <begin position="4272"/>
        <end position="4396"/>
    </location>
</feature>
<dbReference type="InterPro" id="IPR006626">
    <property type="entry name" value="PbH1"/>
</dbReference>
<dbReference type="SMART" id="SM00710">
    <property type="entry name" value="PbH1"/>
    <property type="match status" value="7"/>
</dbReference>
<evidence type="ECO:0000259" key="22">
    <source>
        <dbReference type="PROSITE" id="PS51362"/>
    </source>
</evidence>
<evidence type="ECO:0000256" key="8">
    <source>
        <dbReference type="ARBA" id="ARBA00022729"/>
    </source>
</evidence>
<reference evidence="26" key="2">
    <citation type="submission" date="2019-02" db="EMBL/GenBank/DDBJ databases">
        <title>Opniocepnalus argus Var Kimnra genome.</title>
        <authorList>
            <person name="Zhou C."/>
            <person name="Xiao S."/>
        </authorList>
    </citation>
    <scope>NUCLEOTIDE SEQUENCE [LARGE SCALE GENOMIC DNA]</scope>
</reference>
<keyword evidence="26" id="KW-1185">Reference proteome</keyword>
<evidence type="ECO:0000259" key="23">
    <source>
        <dbReference type="PROSITE" id="PS51484"/>
    </source>
</evidence>
<dbReference type="InterPro" id="IPR002909">
    <property type="entry name" value="IPT_dom"/>
</dbReference>
<dbReference type="Pfam" id="PF00019">
    <property type="entry name" value="TGF_beta"/>
    <property type="match status" value="1"/>
</dbReference>
<keyword evidence="8 21" id="KW-0732">Signal</keyword>
<dbReference type="InterPro" id="IPR001111">
    <property type="entry name" value="TGF-b_propeptide"/>
</dbReference>
<dbReference type="FunFam" id="2.60.40.10:FF:000857">
    <property type="entry name" value="PKHD1 like 1"/>
    <property type="match status" value="1"/>
</dbReference>
<evidence type="ECO:0000256" key="2">
    <source>
        <dbReference type="ARBA" id="ARBA00004289"/>
    </source>
</evidence>
<evidence type="ECO:0000256" key="15">
    <source>
        <dbReference type="ARBA" id="ARBA00023273"/>
    </source>
</evidence>
<dbReference type="SMART" id="SM00204">
    <property type="entry name" value="TGFB"/>
    <property type="match status" value="1"/>
</dbReference>
<dbReference type="SUPFAM" id="SSF81296">
    <property type="entry name" value="E set domains"/>
    <property type="match status" value="13"/>
</dbReference>
<dbReference type="PROSITE" id="PS51362">
    <property type="entry name" value="TGF_BETA_2"/>
    <property type="match status" value="1"/>
</dbReference>
<dbReference type="InterPro" id="IPR017948">
    <property type="entry name" value="TGFb_CS"/>
</dbReference>
<dbReference type="InterPro" id="IPR029034">
    <property type="entry name" value="Cystine-knot_cytokine"/>
</dbReference>
<dbReference type="InterPro" id="IPR012334">
    <property type="entry name" value="Pectin_lyas_fold"/>
</dbReference>
<protein>
    <recommendedName>
        <fullName evidence="17">Fibrocystin-L</fullName>
    </recommendedName>
    <alternativeName>
        <fullName evidence="18">Polycystic kidney and hepatic disease 1-like protein 1</fullName>
    </alternativeName>
</protein>
<evidence type="ECO:0000256" key="9">
    <source>
        <dbReference type="ARBA" id="ARBA00022737"/>
    </source>
</evidence>
<dbReference type="SMART" id="SM01225">
    <property type="entry name" value="G8"/>
    <property type="match status" value="2"/>
</dbReference>
<dbReference type="Gene3D" id="2.60.40.10">
    <property type="entry name" value="Immunoglobulins"/>
    <property type="match status" value="13"/>
</dbReference>